<dbReference type="InterPro" id="IPR037185">
    <property type="entry name" value="EmrE-like"/>
</dbReference>
<keyword evidence="4 6" id="KW-1133">Transmembrane helix</keyword>
<dbReference type="PANTHER" id="PTHR32322">
    <property type="entry name" value="INNER MEMBRANE TRANSPORTER"/>
    <property type="match status" value="1"/>
</dbReference>
<evidence type="ECO:0000259" key="7">
    <source>
        <dbReference type="Pfam" id="PF00892"/>
    </source>
</evidence>
<feature type="transmembrane region" description="Helical" evidence="6">
    <location>
        <begin position="246"/>
        <end position="265"/>
    </location>
</feature>
<feature type="transmembrane region" description="Helical" evidence="6">
    <location>
        <begin position="101"/>
        <end position="120"/>
    </location>
</feature>
<comment type="caution">
    <text evidence="8">The sequence shown here is derived from an EMBL/GenBank/DDBJ whole genome shotgun (WGS) entry which is preliminary data.</text>
</comment>
<feature type="transmembrane region" description="Helical" evidence="6">
    <location>
        <begin position="71"/>
        <end position="89"/>
    </location>
</feature>
<feature type="transmembrane region" description="Helical" evidence="6">
    <location>
        <begin position="271"/>
        <end position="287"/>
    </location>
</feature>
<dbReference type="GO" id="GO:0016020">
    <property type="term" value="C:membrane"/>
    <property type="evidence" value="ECO:0007669"/>
    <property type="project" value="UniProtKB-SubCell"/>
</dbReference>
<keyword evidence="3 6" id="KW-0812">Transmembrane</keyword>
<organism evidence="8 9">
    <name type="scientific">Candidatus Edwardsbacteria bacterium GWF2_54_11</name>
    <dbReference type="NCBI Taxonomy" id="1817851"/>
    <lineage>
        <taxon>Bacteria</taxon>
        <taxon>Candidatus Edwardsiibacteriota</taxon>
    </lineage>
</organism>
<name>A0A1F5RCB6_9BACT</name>
<feature type="transmembrane region" description="Helical" evidence="6">
    <location>
        <begin position="187"/>
        <end position="209"/>
    </location>
</feature>
<feature type="transmembrane region" description="Helical" evidence="6">
    <location>
        <begin position="215"/>
        <end position="234"/>
    </location>
</feature>
<sequence length="289" mass="31316">MKKILLLFLMLLVVLSWGIAFVAIKYLLEVQKFSAMGLTALRYVPAAAIVLAVMLVFYGPKKMLVAWGKEWRGILLYGITGVLGYNLALNFGETRIAAGTASLMVGLSPIFTLIASRLALREKITARKLLGIIVSFAGLFAVVRWGTSDPINFNYLWGVLITLGAPISWAIYTIVGKPMMSREDPSLITMSAILWGSLPLVFFIPGNLAQLPAPAWWALAFLTLVCTIFGFLVWSWALKHTEAARLGAVVYLIPLVTVLSGIFLLGENLTAGLVIGGMILIGGVVLAET</sequence>
<comment type="subcellular location">
    <subcellularLocation>
        <location evidence="1">Membrane</location>
        <topology evidence="1">Multi-pass membrane protein</topology>
    </subcellularLocation>
</comment>
<protein>
    <recommendedName>
        <fullName evidence="7">EamA domain-containing protein</fullName>
    </recommendedName>
</protein>
<comment type="similarity">
    <text evidence="2">Belongs to the EamA transporter family.</text>
</comment>
<dbReference type="Gene3D" id="1.10.3730.20">
    <property type="match status" value="1"/>
</dbReference>
<evidence type="ECO:0000256" key="2">
    <source>
        <dbReference type="ARBA" id="ARBA00007362"/>
    </source>
</evidence>
<evidence type="ECO:0000256" key="5">
    <source>
        <dbReference type="ARBA" id="ARBA00023136"/>
    </source>
</evidence>
<reference evidence="8 9" key="1">
    <citation type="journal article" date="2016" name="Nat. Commun.">
        <title>Thousands of microbial genomes shed light on interconnected biogeochemical processes in an aquifer system.</title>
        <authorList>
            <person name="Anantharaman K."/>
            <person name="Brown C.T."/>
            <person name="Hug L.A."/>
            <person name="Sharon I."/>
            <person name="Castelle C.J."/>
            <person name="Probst A.J."/>
            <person name="Thomas B.C."/>
            <person name="Singh A."/>
            <person name="Wilkins M.J."/>
            <person name="Karaoz U."/>
            <person name="Brodie E.L."/>
            <person name="Williams K.H."/>
            <person name="Hubbard S.S."/>
            <person name="Banfield J.F."/>
        </authorList>
    </citation>
    <scope>NUCLEOTIDE SEQUENCE [LARGE SCALE GENOMIC DNA]</scope>
</reference>
<dbReference type="AlphaFoldDB" id="A0A1F5RCB6"/>
<dbReference type="PANTHER" id="PTHR32322:SF2">
    <property type="entry name" value="EAMA DOMAIN-CONTAINING PROTEIN"/>
    <property type="match status" value="1"/>
</dbReference>
<dbReference type="Proteomes" id="UP000177230">
    <property type="component" value="Unassembled WGS sequence"/>
</dbReference>
<evidence type="ECO:0000313" key="9">
    <source>
        <dbReference type="Proteomes" id="UP000177230"/>
    </source>
</evidence>
<evidence type="ECO:0000256" key="3">
    <source>
        <dbReference type="ARBA" id="ARBA00022692"/>
    </source>
</evidence>
<evidence type="ECO:0000256" key="6">
    <source>
        <dbReference type="SAM" id="Phobius"/>
    </source>
</evidence>
<feature type="transmembrane region" description="Helical" evidence="6">
    <location>
        <begin position="153"/>
        <end position="175"/>
    </location>
</feature>
<feature type="domain" description="EamA" evidence="7">
    <location>
        <begin position="156"/>
        <end position="286"/>
    </location>
</feature>
<evidence type="ECO:0000256" key="4">
    <source>
        <dbReference type="ARBA" id="ARBA00022989"/>
    </source>
</evidence>
<accession>A0A1F5RCB6</accession>
<evidence type="ECO:0000313" key="8">
    <source>
        <dbReference type="EMBL" id="OGF12085.1"/>
    </source>
</evidence>
<feature type="domain" description="EamA" evidence="7">
    <location>
        <begin position="7"/>
        <end position="143"/>
    </location>
</feature>
<dbReference type="InterPro" id="IPR050638">
    <property type="entry name" value="AA-Vitamin_Transporters"/>
</dbReference>
<feature type="transmembrane region" description="Helical" evidence="6">
    <location>
        <begin position="40"/>
        <end position="59"/>
    </location>
</feature>
<feature type="transmembrane region" description="Helical" evidence="6">
    <location>
        <begin position="129"/>
        <end position="147"/>
    </location>
</feature>
<dbReference type="EMBL" id="MFFM01000034">
    <property type="protein sequence ID" value="OGF12085.1"/>
    <property type="molecule type" value="Genomic_DNA"/>
</dbReference>
<gene>
    <name evidence="8" type="ORF">A2024_03610</name>
</gene>
<proteinExistence type="inferred from homology"/>
<evidence type="ECO:0000256" key="1">
    <source>
        <dbReference type="ARBA" id="ARBA00004141"/>
    </source>
</evidence>
<keyword evidence="5 6" id="KW-0472">Membrane</keyword>
<dbReference type="InterPro" id="IPR000620">
    <property type="entry name" value="EamA_dom"/>
</dbReference>
<dbReference type="SUPFAM" id="SSF103481">
    <property type="entry name" value="Multidrug resistance efflux transporter EmrE"/>
    <property type="match status" value="2"/>
</dbReference>
<dbReference type="Pfam" id="PF00892">
    <property type="entry name" value="EamA"/>
    <property type="match status" value="2"/>
</dbReference>